<sequence>MMQLWLQCQRDFDLSPFELRIESSSSSAFQSASSSSTQLAQRRESEESQLSPGTTSISPTQVLRAKESSEEDEEDTGKQCTKSRASTKSSDSKPGITRTPSVETSRKRSNVAAGAARGRVRPPMIRKRSSQAGPSAQPVLTSENVKPRKSIIKSPRTSTEEQSLINERHEIGTAVMTQMTATPKRTVELPGRKISTFELSASSWQSVESQTEPSTGVAVPPTSPLKSPLVIDNNFRERFQHQLRSSTNLAGMKAMRKTGSVVRFADEVDVPEDFRKLRGAARQKDVATPHSSFGESSRRTESEGQQSRSDTLTLGRPARPTGNERHDSTGSVAAISDDGSDDFDAEDVAAPIPRTRSQLSMAIADLRRSQSLSEREPETSFAVASPDAEEEQQALISGKQGKILIAEEEKLLAMGRKDGVTKAGGVNLPKELTVKGRFLRPDDGYESPEEPIY</sequence>
<evidence type="ECO:0000313" key="2">
    <source>
        <dbReference type="EMBL" id="KAK5091984.1"/>
    </source>
</evidence>
<feature type="region of interest" description="Disordered" evidence="1">
    <location>
        <begin position="279"/>
        <end position="352"/>
    </location>
</feature>
<dbReference type="EMBL" id="JAVRRG010000066">
    <property type="protein sequence ID" value="KAK5091984.1"/>
    <property type="molecule type" value="Genomic_DNA"/>
</dbReference>
<dbReference type="Proteomes" id="UP001345013">
    <property type="component" value="Unassembled WGS sequence"/>
</dbReference>
<evidence type="ECO:0000313" key="3">
    <source>
        <dbReference type="Proteomes" id="UP001345013"/>
    </source>
</evidence>
<feature type="compositionally biased region" description="Basic residues" evidence="1">
    <location>
        <begin position="118"/>
        <end position="129"/>
    </location>
</feature>
<feature type="compositionally biased region" description="Polar residues" evidence="1">
    <location>
        <begin position="303"/>
        <end position="312"/>
    </location>
</feature>
<feature type="compositionally biased region" description="Polar residues" evidence="1">
    <location>
        <begin position="78"/>
        <end position="89"/>
    </location>
</feature>
<feature type="compositionally biased region" description="Basic and acidic residues" evidence="1">
    <location>
        <begin position="368"/>
        <end position="378"/>
    </location>
</feature>
<organism evidence="2 3">
    <name type="scientific">Lithohypha guttulata</name>
    <dbReference type="NCBI Taxonomy" id="1690604"/>
    <lineage>
        <taxon>Eukaryota</taxon>
        <taxon>Fungi</taxon>
        <taxon>Dikarya</taxon>
        <taxon>Ascomycota</taxon>
        <taxon>Pezizomycotina</taxon>
        <taxon>Eurotiomycetes</taxon>
        <taxon>Chaetothyriomycetidae</taxon>
        <taxon>Chaetothyriales</taxon>
        <taxon>Trichomeriaceae</taxon>
        <taxon>Lithohypha</taxon>
    </lineage>
</organism>
<reference evidence="2 3" key="1">
    <citation type="submission" date="2023-08" db="EMBL/GenBank/DDBJ databases">
        <title>Black Yeasts Isolated from many extreme environments.</title>
        <authorList>
            <person name="Coleine C."/>
            <person name="Stajich J.E."/>
            <person name="Selbmann L."/>
        </authorList>
    </citation>
    <scope>NUCLEOTIDE SEQUENCE [LARGE SCALE GENOMIC DNA]</scope>
    <source>
        <strain evidence="2 3">CCFEE 5885</strain>
    </source>
</reference>
<protein>
    <submittedName>
        <fullName evidence="2">Uncharacterized protein</fullName>
    </submittedName>
</protein>
<feature type="region of interest" description="Disordered" evidence="1">
    <location>
        <begin position="23"/>
        <end position="163"/>
    </location>
</feature>
<comment type="caution">
    <text evidence="2">The sequence shown here is derived from an EMBL/GenBank/DDBJ whole genome shotgun (WGS) entry which is preliminary data.</text>
</comment>
<name>A0ABR0K8C3_9EURO</name>
<accession>A0ABR0K8C3</accession>
<keyword evidence="3" id="KW-1185">Reference proteome</keyword>
<feature type="compositionally biased region" description="Low complexity" evidence="1">
    <location>
        <begin position="23"/>
        <end position="40"/>
    </location>
</feature>
<proteinExistence type="predicted"/>
<feature type="compositionally biased region" description="Polar residues" evidence="1">
    <location>
        <begin position="48"/>
        <end position="61"/>
    </location>
</feature>
<evidence type="ECO:0000256" key="1">
    <source>
        <dbReference type="SAM" id="MobiDB-lite"/>
    </source>
</evidence>
<feature type="region of interest" description="Disordered" evidence="1">
    <location>
        <begin position="368"/>
        <end position="388"/>
    </location>
</feature>
<feature type="compositionally biased region" description="Polar residues" evidence="1">
    <location>
        <begin position="130"/>
        <end position="144"/>
    </location>
</feature>
<feature type="region of interest" description="Disordered" evidence="1">
    <location>
        <begin position="206"/>
        <end position="225"/>
    </location>
</feature>
<feature type="compositionally biased region" description="Acidic residues" evidence="1">
    <location>
        <begin position="338"/>
        <end position="347"/>
    </location>
</feature>
<gene>
    <name evidence="2" type="ORF">LTR24_005632</name>
</gene>